<dbReference type="InterPro" id="IPR001304">
    <property type="entry name" value="C-type_lectin-like"/>
</dbReference>
<gene>
    <name evidence="4" type="ORF">DSTB1V02_LOCUS13711</name>
</gene>
<reference evidence="4" key="1">
    <citation type="submission" date="2020-11" db="EMBL/GenBank/DDBJ databases">
        <authorList>
            <person name="Tran Van P."/>
        </authorList>
    </citation>
    <scope>NUCLEOTIDE SEQUENCE</scope>
</reference>
<evidence type="ECO:0000259" key="3">
    <source>
        <dbReference type="SMART" id="SM00034"/>
    </source>
</evidence>
<dbReference type="SUPFAM" id="SSF56436">
    <property type="entry name" value="C-type lectin-like"/>
    <property type="match status" value="1"/>
</dbReference>
<dbReference type="Gene3D" id="3.10.100.10">
    <property type="entry name" value="Mannose-Binding Protein A, subunit A"/>
    <property type="match status" value="1"/>
</dbReference>
<dbReference type="InterPro" id="IPR016186">
    <property type="entry name" value="C-type_lectin-like/link_sf"/>
</dbReference>
<dbReference type="InterPro" id="IPR018378">
    <property type="entry name" value="C-type_lectin_CS"/>
</dbReference>
<proteinExistence type="predicted"/>
<evidence type="ECO:0000313" key="4">
    <source>
        <dbReference type="EMBL" id="CAD7253965.1"/>
    </source>
</evidence>
<keyword evidence="2" id="KW-0812">Transmembrane</keyword>
<organism evidence="4">
    <name type="scientific">Darwinula stevensoni</name>
    <dbReference type="NCBI Taxonomy" id="69355"/>
    <lineage>
        <taxon>Eukaryota</taxon>
        <taxon>Metazoa</taxon>
        <taxon>Ecdysozoa</taxon>
        <taxon>Arthropoda</taxon>
        <taxon>Crustacea</taxon>
        <taxon>Oligostraca</taxon>
        <taxon>Ostracoda</taxon>
        <taxon>Podocopa</taxon>
        <taxon>Podocopida</taxon>
        <taxon>Darwinulocopina</taxon>
        <taxon>Darwinuloidea</taxon>
        <taxon>Darwinulidae</taxon>
        <taxon>Darwinula</taxon>
    </lineage>
</organism>
<dbReference type="InterPro" id="IPR016187">
    <property type="entry name" value="CTDL_fold"/>
</dbReference>
<protein>
    <recommendedName>
        <fullName evidence="3">C-type lectin domain-containing protein</fullName>
    </recommendedName>
</protein>
<keyword evidence="1" id="KW-1015">Disulfide bond</keyword>
<keyword evidence="5" id="KW-1185">Reference proteome</keyword>
<name>A0A7R9AGT8_9CRUS</name>
<dbReference type="PROSITE" id="PS00615">
    <property type="entry name" value="C_TYPE_LECTIN_1"/>
    <property type="match status" value="1"/>
</dbReference>
<feature type="transmembrane region" description="Helical" evidence="2">
    <location>
        <begin position="23"/>
        <end position="45"/>
    </location>
</feature>
<sequence length="254" mass="28405">MYALCEPLSLYLVGERERGRMQLLLWFLVWFVWRAMGTITIQQFFAPQNSNMKITSPIRELLVLSELQCAMACKQNSTCLSYSVTRHSGTFTCRFGYRYDELRTADADSKFLYRDVPAGFNLVPGTRRYVKMTVKSIVGYDAATMCKNEGSLLVSSTDDAVHDYTKQLWANRPSGSNFVVGGVSITNQNTWIFPDDTNLTVTGVGEAGFCSTEPNGGVPGYCLHFWLHGPVPCWADSPCSGNYDGYICEIKVPN</sequence>
<dbReference type="CDD" id="cd00037">
    <property type="entry name" value="CLECT"/>
    <property type="match status" value="1"/>
</dbReference>
<dbReference type="SMART" id="SM00034">
    <property type="entry name" value="CLECT"/>
    <property type="match status" value="1"/>
</dbReference>
<evidence type="ECO:0000256" key="1">
    <source>
        <dbReference type="ARBA" id="ARBA00023157"/>
    </source>
</evidence>
<evidence type="ECO:0000256" key="2">
    <source>
        <dbReference type="SAM" id="Phobius"/>
    </source>
</evidence>
<feature type="domain" description="C-type lectin" evidence="3">
    <location>
        <begin position="116"/>
        <end position="249"/>
    </location>
</feature>
<dbReference type="OrthoDB" id="6153550at2759"/>
<keyword evidence="2" id="KW-1133">Transmembrane helix</keyword>
<dbReference type="EMBL" id="CAJPEV010007255">
    <property type="protein sequence ID" value="CAG0904667.1"/>
    <property type="molecule type" value="Genomic_DNA"/>
</dbReference>
<dbReference type="AlphaFoldDB" id="A0A7R9AGT8"/>
<dbReference type="Proteomes" id="UP000677054">
    <property type="component" value="Unassembled WGS sequence"/>
</dbReference>
<keyword evidence="2" id="KW-0472">Membrane</keyword>
<dbReference type="EMBL" id="LR906772">
    <property type="protein sequence ID" value="CAD7253965.1"/>
    <property type="molecule type" value="Genomic_DNA"/>
</dbReference>
<evidence type="ECO:0000313" key="5">
    <source>
        <dbReference type="Proteomes" id="UP000677054"/>
    </source>
</evidence>
<accession>A0A7R9AGT8</accession>